<dbReference type="Pfam" id="PF24585">
    <property type="entry name" value="YunG"/>
    <property type="match status" value="1"/>
</dbReference>
<proteinExistence type="predicted"/>
<dbReference type="RefSeq" id="WP_344524266.1">
    <property type="nucleotide sequence ID" value="NZ_BAAAPE010000001.1"/>
</dbReference>
<sequence length="139" mass="15332">MSGGDMSAPTAVSRTLDEIARAVRASWAADTCAPDDAARAPWTAENPAWGHCDVTALVVHDFFGGELLCGEVFLDGEQQGFHWWNRLASGEETDLTRDQFRLGQTVTEGRAVRRPPGRPRHRAAEYARLRERVEARLGA</sequence>
<dbReference type="EMBL" id="BAAAPE010000001">
    <property type="protein sequence ID" value="GAA2064868.1"/>
    <property type="molecule type" value="Genomic_DNA"/>
</dbReference>
<organism evidence="1 2">
    <name type="scientific">Streptomyces albiaxialis</name>
    <dbReference type="NCBI Taxonomy" id="329523"/>
    <lineage>
        <taxon>Bacteria</taxon>
        <taxon>Bacillati</taxon>
        <taxon>Actinomycetota</taxon>
        <taxon>Actinomycetes</taxon>
        <taxon>Kitasatosporales</taxon>
        <taxon>Streptomycetaceae</taxon>
        <taxon>Streptomyces</taxon>
    </lineage>
</organism>
<evidence type="ECO:0000313" key="2">
    <source>
        <dbReference type="Proteomes" id="UP001500016"/>
    </source>
</evidence>
<dbReference type="Proteomes" id="UP001500016">
    <property type="component" value="Unassembled WGS sequence"/>
</dbReference>
<dbReference type="InterPro" id="IPR056238">
    <property type="entry name" value="YunG-like"/>
</dbReference>
<accession>A0ABP5H7Q3</accession>
<comment type="caution">
    <text evidence="1">The sequence shown here is derived from an EMBL/GenBank/DDBJ whole genome shotgun (WGS) entry which is preliminary data.</text>
</comment>
<gene>
    <name evidence="1" type="ORF">GCM10009801_09830</name>
</gene>
<reference evidence="2" key="1">
    <citation type="journal article" date="2019" name="Int. J. Syst. Evol. Microbiol.">
        <title>The Global Catalogue of Microorganisms (GCM) 10K type strain sequencing project: providing services to taxonomists for standard genome sequencing and annotation.</title>
        <authorList>
            <consortium name="The Broad Institute Genomics Platform"/>
            <consortium name="The Broad Institute Genome Sequencing Center for Infectious Disease"/>
            <person name="Wu L."/>
            <person name="Ma J."/>
        </authorList>
    </citation>
    <scope>NUCLEOTIDE SEQUENCE [LARGE SCALE GENOMIC DNA]</scope>
    <source>
        <strain evidence="2">JCM 15478</strain>
    </source>
</reference>
<keyword evidence="2" id="KW-1185">Reference proteome</keyword>
<evidence type="ECO:0000313" key="1">
    <source>
        <dbReference type="EMBL" id="GAA2064868.1"/>
    </source>
</evidence>
<name>A0ABP5H7Q3_9ACTN</name>
<protein>
    <submittedName>
        <fullName evidence="1">Uncharacterized protein</fullName>
    </submittedName>
</protein>